<dbReference type="InterPro" id="IPR011603">
    <property type="entry name" value="2oxoglutarate_DH_E1"/>
</dbReference>
<evidence type="ECO:0000256" key="5">
    <source>
        <dbReference type="ARBA" id="ARBA00023052"/>
    </source>
</evidence>
<keyword evidence="11" id="KW-1185">Reference proteome</keyword>
<name>G0R225_ICHMU</name>
<dbReference type="RefSeq" id="XP_004029725.1">
    <property type="nucleotide sequence ID" value="XM_004029677.1"/>
</dbReference>
<dbReference type="NCBIfam" id="TIGR00239">
    <property type="entry name" value="2oxo_dh_E1"/>
    <property type="match status" value="1"/>
</dbReference>
<dbReference type="PIRSF" id="PIRSF000157">
    <property type="entry name" value="Oxoglu_dh_E1"/>
    <property type="match status" value="1"/>
</dbReference>
<proteinExistence type="inferred from homology"/>
<comment type="similarity">
    <text evidence="2">Belongs to the alpha-ketoglutarate dehydrogenase family.</text>
</comment>
<dbReference type="Gene3D" id="3.40.50.11610">
    <property type="entry name" value="Multifunctional 2-oxoglutarate metabolism enzyme, C-terminal domain"/>
    <property type="match status" value="1"/>
</dbReference>
<evidence type="ECO:0000256" key="3">
    <source>
        <dbReference type="ARBA" id="ARBA00012280"/>
    </source>
</evidence>
<dbReference type="Gene3D" id="3.40.50.970">
    <property type="match status" value="1"/>
</dbReference>
<organism evidence="10 11">
    <name type="scientific">Ichthyophthirius multifiliis</name>
    <name type="common">White spot disease agent</name>
    <name type="synonym">Ich</name>
    <dbReference type="NCBI Taxonomy" id="5932"/>
    <lineage>
        <taxon>Eukaryota</taxon>
        <taxon>Sar</taxon>
        <taxon>Alveolata</taxon>
        <taxon>Ciliophora</taxon>
        <taxon>Intramacronucleata</taxon>
        <taxon>Oligohymenophorea</taxon>
        <taxon>Hymenostomatida</taxon>
        <taxon>Ophryoglenina</taxon>
        <taxon>Ichthyophthirius</taxon>
    </lineage>
</organism>
<gene>
    <name evidence="10" type="ORF">IMG5_174430</name>
</gene>
<dbReference type="Pfam" id="PF00676">
    <property type="entry name" value="E1_dh"/>
    <property type="match status" value="1"/>
</dbReference>
<dbReference type="EMBL" id="GL984238">
    <property type="protein sequence ID" value="EGR28489.1"/>
    <property type="molecule type" value="Genomic_DNA"/>
</dbReference>
<dbReference type="InParanoid" id="G0R225"/>
<dbReference type="SMART" id="SM00861">
    <property type="entry name" value="Transket_pyr"/>
    <property type="match status" value="1"/>
</dbReference>
<dbReference type="GO" id="GO:0030976">
    <property type="term" value="F:thiamine pyrophosphate binding"/>
    <property type="evidence" value="ECO:0007669"/>
    <property type="project" value="InterPro"/>
</dbReference>
<reference evidence="10 11" key="1">
    <citation type="submission" date="2011-07" db="EMBL/GenBank/DDBJ databases">
        <authorList>
            <person name="Coyne R."/>
            <person name="Brami D."/>
            <person name="Johnson J."/>
            <person name="Hostetler J."/>
            <person name="Hannick L."/>
            <person name="Clark T."/>
            <person name="Cassidy-Hanley D."/>
            <person name="Inman J."/>
        </authorList>
    </citation>
    <scope>NUCLEOTIDE SEQUENCE [LARGE SCALE GENOMIC DNA]</scope>
    <source>
        <strain evidence="10 11">G5</strain>
    </source>
</reference>
<dbReference type="InterPro" id="IPR001017">
    <property type="entry name" value="DH_E1"/>
</dbReference>
<keyword evidence="4" id="KW-0560">Oxidoreductase</keyword>
<dbReference type="Proteomes" id="UP000008983">
    <property type="component" value="Unassembled WGS sequence"/>
</dbReference>
<dbReference type="NCBIfam" id="NF008907">
    <property type="entry name" value="PRK12270.1"/>
    <property type="match status" value="1"/>
</dbReference>
<dbReference type="InterPro" id="IPR031717">
    <property type="entry name" value="ODO-1/KGD_C"/>
</dbReference>
<sequence length="1014" mass="117155">MLTKIINSTQKTLKLYLPKYKFHKTPHLNSELSKFNDSFVAGCNAEYLEQVFNQWIEDSSSVHSSFDCYFKNLIRGVDAQNAFQLPPQDVTKPLPISTDYSLKLVISDNIKARLIIDEYRRNGHVVADLDPLQMKDELAKAGKSKFQVEPKLSHKDYGFTDQDLNKEIYIKDNRILGITNTQKSSWILKDLLDTLKKIYCGKIGYQYLHLSNIDEKNWIRDQIENHDSFKPTPEQLRKTADRLCRDYSFVEFLNHHFSTSKRFGSEGCDSFISGLGALIDHAAEKKVEHVVIGMAHRGRLNMLFSVLKKPADNILAEFQDIKVAEYDEENWGNSGDVKYHLGTTHDKHYEELNHTIRLSILANPSHLEAVNPVVYGKLRCIQDAIKDNSGDRSVGVLIHGDAAFSGQGIVYESIQMHDLKDYDNGGIIHIVVNNQIGFTTYPGDSRSTLYCTDIAETVQAPIFHVNADEPESVDAIIRLAMDYRHKFKKDVVVDIIGYRKFGHNELDQPAYTQPQMQKIINQKKPVYLQFMEKMLNQGIITKEQEKERRDYYEKILKEAYANSRQEKISPNEWVMKPWEEIRLPKLWGSVKDTGVDINVLKEISQKINTLPSELNVHKQIAKVYAQRRDSIEKLEDKIDFSTAEQLAFGSLLYEGYGLRISGQDVERGTFSQRHAKVNDQKVDRQKYCPLSQLLSEQDRQINKLTIANSHLSEFGVLGFEYGYSIANPNNLVIWEAQFGDFANGAQIMIDNFIASGESKWKQQTGLVINLPHGMDGQGPEHSSARMERFLQLSDDDVQNFLLRKNRLKKQSVEINLQLIYCSTAANYFHALRRQIRRPFRKPLVNLFSKRLLRFQGATSSLQEFKEGNRFVTVYDEQYPNDIEEFSKIKKVVLCSGQVYYDILERRQQNKIQDTSIIRLEQFSPFPYEHLKVIIQKYNNAKFIYCQEEHENQGGWIFSRPRIKVVLNELYKENKIKYTDLEYIGRPSNCSSATGSNSKHKQELNILLTKLYEKN</sequence>
<dbReference type="InterPro" id="IPR005475">
    <property type="entry name" value="Transketolase-like_Pyr-bd"/>
</dbReference>
<dbReference type="Pfam" id="PF02779">
    <property type="entry name" value="Transket_pyr"/>
    <property type="match status" value="1"/>
</dbReference>
<dbReference type="PANTHER" id="PTHR23152:SF4">
    <property type="entry name" value="2-OXOADIPATE DEHYDROGENASE COMPLEX COMPONENT E1"/>
    <property type="match status" value="1"/>
</dbReference>
<dbReference type="OMA" id="IRIRRHN"/>
<evidence type="ECO:0000313" key="10">
    <source>
        <dbReference type="EMBL" id="EGR28489.1"/>
    </source>
</evidence>
<dbReference type="eggNOG" id="KOG0450">
    <property type="taxonomic scope" value="Eukaryota"/>
</dbReference>
<dbReference type="NCBIfam" id="NF006914">
    <property type="entry name" value="PRK09404.1"/>
    <property type="match status" value="1"/>
</dbReference>
<evidence type="ECO:0000256" key="4">
    <source>
        <dbReference type="ARBA" id="ARBA00023002"/>
    </source>
</evidence>
<dbReference type="EC" id="1.2.4.2" evidence="3"/>
<evidence type="ECO:0000313" key="11">
    <source>
        <dbReference type="Proteomes" id="UP000008983"/>
    </source>
</evidence>
<dbReference type="GO" id="GO:0004591">
    <property type="term" value="F:oxoglutarate dehydrogenase (succinyl-transferring) activity"/>
    <property type="evidence" value="ECO:0007669"/>
    <property type="project" value="UniProtKB-EC"/>
</dbReference>
<keyword evidence="5" id="KW-0786">Thiamine pyrophosphate</keyword>
<dbReference type="InterPro" id="IPR032106">
    <property type="entry name" value="2-oxogl_dehyd_N"/>
</dbReference>
<feature type="domain" description="Transketolase-like pyrimidine-binding" evidence="9">
    <location>
        <begin position="638"/>
        <end position="854"/>
    </location>
</feature>
<evidence type="ECO:0000256" key="6">
    <source>
        <dbReference type="ARBA" id="ARBA00037426"/>
    </source>
</evidence>
<evidence type="ECO:0000256" key="1">
    <source>
        <dbReference type="ARBA" id="ARBA00001964"/>
    </source>
</evidence>
<dbReference type="GO" id="GO:0045252">
    <property type="term" value="C:oxoglutarate dehydrogenase complex"/>
    <property type="evidence" value="ECO:0007669"/>
    <property type="project" value="TreeGrafter"/>
</dbReference>
<evidence type="ECO:0000259" key="9">
    <source>
        <dbReference type="SMART" id="SM00861"/>
    </source>
</evidence>
<dbReference type="Pfam" id="PF16078">
    <property type="entry name" value="2-oxogl_dehyd_N"/>
    <property type="match status" value="1"/>
</dbReference>
<dbReference type="CDD" id="cd02016">
    <property type="entry name" value="TPP_E1_OGDC_like"/>
    <property type="match status" value="1"/>
</dbReference>
<dbReference type="SUPFAM" id="SSF52518">
    <property type="entry name" value="Thiamin diphosphate-binding fold (THDP-binding)"/>
    <property type="match status" value="2"/>
</dbReference>
<evidence type="ECO:0000256" key="8">
    <source>
        <dbReference type="ARBA" id="ARBA00042984"/>
    </source>
</evidence>
<dbReference type="Pfam" id="PF16870">
    <property type="entry name" value="OxoGdeHyase_C"/>
    <property type="match status" value="1"/>
</dbReference>
<dbReference type="STRING" id="857967.G0R225"/>
<dbReference type="FunFam" id="3.40.50.12470:FF:000003">
    <property type="entry name" value="2-oxoglutarate dehydrogenase E1 component"/>
    <property type="match status" value="1"/>
</dbReference>
<dbReference type="GO" id="GO:0005739">
    <property type="term" value="C:mitochondrion"/>
    <property type="evidence" value="ECO:0007669"/>
    <property type="project" value="TreeGrafter"/>
</dbReference>
<dbReference type="Gene3D" id="3.40.50.12470">
    <property type="match status" value="1"/>
</dbReference>
<dbReference type="AlphaFoldDB" id="G0R225"/>
<accession>G0R225</accession>
<evidence type="ECO:0000256" key="7">
    <source>
        <dbReference type="ARBA" id="ARBA00040267"/>
    </source>
</evidence>
<comment type="cofactor">
    <cofactor evidence="1">
        <name>thiamine diphosphate</name>
        <dbReference type="ChEBI" id="CHEBI:58937"/>
    </cofactor>
</comment>
<dbReference type="GO" id="GO:0006099">
    <property type="term" value="P:tricarboxylic acid cycle"/>
    <property type="evidence" value="ECO:0007669"/>
    <property type="project" value="TreeGrafter"/>
</dbReference>
<dbReference type="InterPro" id="IPR042179">
    <property type="entry name" value="KGD_C_sf"/>
</dbReference>
<protein>
    <recommendedName>
        <fullName evidence="7">2-oxoglutarate dehydrogenase, mitochondrial</fullName>
        <ecNumber evidence="3">1.2.4.2</ecNumber>
    </recommendedName>
    <alternativeName>
        <fullName evidence="8">2-oxoglutarate dehydrogenase complex component E1</fullName>
    </alternativeName>
</protein>
<dbReference type="GeneID" id="14904569"/>
<evidence type="ECO:0000256" key="2">
    <source>
        <dbReference type="ARBA" id="ARBA00006936"/>
    </source>
</evidence>
<dbReference type="Gene3D" id="1.10.287.1150">
    <property type="entry name" value="TPP helical domain"/>
    <property type="match status" value="1"/>
</dbReference>
<dbReference type="PANTHER" id="PTHR23152">
    <property type="entry name" value="2-OXOGLUTARATE DEHYDROGENASE"/>
    <property type="match status" value="1"/>
</dbReference>
<dbReference type="InterPro" id="IPR029061">
    <property type="entry name" value="THDP-binding"/>
</dbReference>
<dbReference type="OrthoDB" id="413077at2759"/>
<comment type="function">
    <text evidence="6">The 2-oxoglutarate dehydrogenase complex catalyzes the overall conversion of 2-oxoglutarate to succinyl-CoA and CO(2). It contains multiple copies of three enzymatic components: 2-oxoglutarate dehydrogenase (E1), dihydrolipoamide succinyltransferase (E2) and lipoamide dehydrogenase (E3).</text>
</comment>
<dbReference type="FunCoup" id="G0R225">
    <property type="interactions" value="187"/>
</dbReference>